<protein>
    <submittedName>
        <fullName evidence="8">Sparc-related modular calcium-binding protein 1-like isoform x2</fullName>
    </submittedName>
</protein>
<dbReference type="Pfam" id="PF10591">
    <property type="entry name" value="SPARC_Ca_bdg"/>
    <property type="match status" value="1"/>
</dbReference>
<dbReference type="Gene3D" id="1.10.238.10">
    <property type="entry name" value="EF-hand"/>
    <property type="match status" value="1"/>
</dbReference>
<evidence type="ECO:0000256" key="6">
    <source>
        <dbReference type="SAM" id="MobiDB-lite"/>
    </source>
</evidence>
<dbReference type="InterPro" id="IPR051950">
    <property type="entry name" value="Dev_reg/Prot_inhib"/>
</dbReference>
<dbReference type="PANTHER" id="PTHR12352">
    <property type="entry name" value="SECRETED MODULAR CALCIUM-BINDING PROTEIN"/>
    <property type="match status" value="1"/>
</dbReference>
<dbReference type="GO" id="GO:0030198">
    <property type="term" value="P:extracellular matrix organization"/>
    <property type="evidence" value="ECO:0007669"/>
    <property type="project" value="TreeGrafter"/>
</dbReference>
<reference evidence="8 9" key="1">
    <citation type="journal article" date="2021" name="Elife">
        <title>Chloroplast acquisition without the gene transfer in kleptoplastic sea slugs, Plakobranchus ocellatus.</title>
        <authorList>
            <person name="Maeda T."/>
            <person name="Takahashi S."/>
            <person name="Yoshida T."/>
            <person name="Shimamura S."/>
            <person name="Takaki Y."/>
            <person name="Nagai Y."/>
            <person name="Toyoda A."/>
            <person name="Suzuki Y."/>
            <person name="Arimoto A."/>
            <person name="Ishii H."/>
            <person name="Satoh N."/>
            <person name="Nishiyama T."/>
            <person name="Hasebe M."/>
            <person name="Maruyama T."/>
            <person name="Minagawa J."/>
            <person name="Obokata J."/>
            <person name="Shigenobu S."/>
        </authorList>
    </citation>
    <scope>NUCLEOTIDE SEQUENCE [LARGE SCALE GENOMIC DNA]</scope>
</reference>
<evidence type="ECO:0000256" key="4">
    <source>
        <dbReference type="ARBA" id="ARBA00023157"/>
    </source>
</evidence>
<organism evidence="8 9">
    <name type="scientific">Plakobranchus ocellatus</name>
    <dbReference type="NCBI Taxonomy" id="259542"/>
    <lineage>
        <taxon>Eukaryota</taxon>
        <taxon>Metazoa</taxon>
        <taxon>Spiralia</taxon>
        <taxon>Lophotrochozoa</taxon>
        <taxon>Mollusca</taxon>
        <taxon>Gastropoda</taxon>
        <taxon>Heterobranchia</taxon>
        <taxon>Euthyneura</taxon>
        <taxon>Panpulmonata</taxon>
        <taxon>Sacoglossa</taxon>
        <taxon>Placobranchoidea</taxon>
        <taxon>Plakobranchidae</taxon>
        <taxon>Plakobranchus</taxon>
    </lineage>
</organism>
<evidence type="ECO:0000313" key="9">
    <source>
        <dbReference type="Proteomes" id="UP000735302"/>
    </source>
</evidence>
<evidence type="ECO:0000259" key="7">
    <source>
        <dbReference type="Pfam" id="PF10591"/>
    </source>
</evidence>
<feature type="domain" description="SPARC/Testican calcium-binding" evidence="7">
    <location>
        <begin position="27"/>
        <end position="137"/>
    </location>
</feature>
<dbReference type="Proteomes" id="UP000735302">
    <property type="component" value="Unassembled WGS sequence"/>
</dbReference>
<dbReference type="PANTHER" id="PTHR12352:SF30">
    <property type="entry name" value="FI05255P"/>
    <property type="match status" value="1"/>
</dbReference>
<dbReference type="PROSITE" id="PS00018">
    <property type="entry name" value="EF_HAND_1"/>
    <property type="match status" value="2"/>
</dbReference>
<dbReference type="GO" id="GO:0050840">
    <property type="term" value="F:extracellular matrix binding"/>
    <property type="evidence" value="ECO:0007669"/>
    <property type="project" value="TreeGrafter"/>
</dbReference>
<keyword evidence="2" id="KW-0964">Secreted</keyword>
<keyword evidence="5" id="KW-0325">Glycoprotein</keyword>
<gene>
    <name evidence="8" type="ORF">PoB_004341800</name>
</gene>
<comment type="subcellular location">
    <subcellularLocation>
        <location evidence="1">Secreted</location>
    </subcellularLocation>
</comment>
<evidence type="ECO:0000256" key="5">
    <source>
        <dbReference type="ARBA" id="ARBA00023180"/>
    </source>
</evidence>
<dbReference type="GO" id="GO:0005604">
    <property type="term" value="C:basement membrane"/>
    <property type="evidence" value="ECO:0007669"/>
    <property type="project" value="TreeGrafter"/>
</dbReference>
<keyword evidence="9" id="KW-1185">Reference proteome</keyword>
<dbReference type="GO" id="GO:0005509">
    <property type="term" value="F:calcium ion binding"/>
    <property type="evidence" value="ECO:0007669"/>
    <property type="project" value="InterPro"/>
</dbReference>
<feature type="region of interest" description="Disordered" evidence="6">
    <location>
        <begin position="152"/>
        <end position="172"/>
    </location>
</feature>
<evidence type="ECO:0000256" key="1">
    <source>
        <dbReference type="ARBA" id="ARBA00004613"/>
    </source>
</evidence>
<comment type="caution">
    <text evidence="8">The sequence shown here is derived from an EMBL/GenBank/DDBJ whole genome shotgun (WGS) entry which is preliminary data.</text>
</comment>
<keyword evidence="3" id="KW-0106">Calcium</keyword>
<keyword evidence="4" id="KW-1015">Disulfide bond</keyword>
<feature type="compositionally biased region" description="Polar residues" evidence="6">
    <location>
        <begin position="152"/>
        <end position="163"/>
    </location>
</feature>
<dbReference type="InterPro" id="IPR018247">
    <property type="entry name" value="EF_Hand_1_Ca_BS"/>
</dbReference>
<proteinExistence type="predicted"/>
<dbReference type="GO" id="GO:0008201">
    <property type="term" value="F:heparin binding"/>
    <property type="evidence" value="ECO:0007669"/>
    <property type="project" value="TreeGrafter"/>
</dbReference>
<name>A0AAV4BBH2_9GAST</name>
<dbReference type="GO" id="GO:0005615">
    <property type="term" value="C:extracellular space"/>
    <property type="evidence" value="ECO:0007669"/>
    <property type="project" value="TreeGrafter"/>
</dbReference>
<evidence type="ECO:0000256" key="2">
    <source>
        <dbReference type="ARBA" id="ARBA00022525"/>
    </source>
</evidence>
<accession>A0AAV4BBH2</accession>
<feature type="non-terminal residue" evidence="8">
    <location>
        <position position="1"/>
    </location>
</feature>
<evidence type="ECO:0000313" key="8">
    <source>
        <dbReference type="EMBL" id="GFO16913.1"/>
    </source>
</evidence>
<dbReference type="SUPFAM" id="SSF47473">
    <property type="entry name" value="EF-hand"/>
    <property type="match status" value="1"/>
</dbReference>
<dbReference type="InterPro" id="IPR019577">
    <property type="entry name" value="SPARC/Testican_Ca-bd-dom"/>
</dbReference>
<dbReference type="AlphaFoldDB" id="A0AAV4BBH2"/>
<sequence length="172" mass="20065">EKTGIPIPGTATFRVAPNCNFENDREMKGCPFQMKRRFLVDLMGDLTEERKVALRAKNNESSIGPEDNLSLRETVARWKLKTLDANGNGILERKEWRPIRRTTLKNRNYPRKCRRNFLRYCDEDDNKRITYEEWKACLGLNDFVGLSPENNFNSLPLNPQRTGKNPFVDQLT</sequence>
<evidence type="ECO:0000256" key="3">
    <source>
        <dbReference type="ARBA" id="ARBA00022837"/>
    </source>
</evidence>
<dbReference type="EMBL" id="BLXT01004727">
    <property type="protein sequence ID" value="GFO16913.1"/>
    <property type="molecule type" value="Genomic_DNA"/>
</dbReference>
<dbReference type="InterPro" id="IPR011992">
    <property type="entry name" value="EF-hand-dom_pair"/>
</dbReference>